<dbReference type="Gene3D" id="2.60.40.10">
    <property type="entry name" value="Immunoglobulins"/>
    <property type="match status" value="5"/>
</dbReference>
<organism evidence="9 10">
    <name type="scientific">Dibothriocephalus latus</name>
    <name type="common">Fish tapeworm</name>
    <name type="synonym">Diphyllobothrium latum</name>
    <dbReference type="NCBI Taxonomy" id="60516"/>
    <lineage>
        <taxon>Eukaryota</taxon>
        <taxon>Metazoa</taxon>
        <taxon>Spiralia</taxon>
        <taxon>Lophotrochozoa</taxon>
        <taxon>Platyhelminthes</taxon>
        <taxon>Cestoda</taxon>
        <taxon>Eucestoda</taxon>
        <taxon>Diphyllobothriidea</taxon>
        <taxon>Diphyllobothriidae</taxon>
        <taxon>Dibothriocephalus</taxon>
    </lineage>
</organism>
<evidence type="ECO:0000259" key="8">
    <source>
        <dbReference type="PROSITE" id="PS50835"/>
    </source>
</evidence>
<dbReference type="PROSITE" id="PS50835">
    <property type="entry name" value="IG_LIKE"/>
    <property type="match status" value="5"/>
</dbReference>
<dbReference type="Proteomes" id="UP000281553">
    <property type="component" value="Unassembled WGS sequence"/>
</dbReference>
<dbReference type="GO" id="GO:0005886">
    <property type="term" value="C:plasma membrane"/>
    <property type="evidence" value="ECO:0007669"/>
    <property type="project" value="TreeGrafter"/>
</dbReference>
<dbReference type="SUPFAM" id="SSF48726">
    <property type="entry name" value="Immunoglobulin"/>
    <property type="match status" value="5"/>
</dbReference>
<evidence type="ECO:0000313" key="10">
    <source>
        <dbReference type="Proteomes" id="UP000281553"/>
    </source>
</evidence>
<evidence type="ECO:0000256" key="7">
    <source>
        <dbReference type="ARBA" id="ARBA00023319"/>
    </source>
</evidence>
<dbReference type="GO" id="GO:0031672">
    <property type="term" value="C:A band"/>
    <property type="evidence" value="ECO:0007669"/>
    <property type="project" value="UniProtKB-ARBA"/>
</dbReference>
<dbReference type="InterPro" id="IPR013098">
    <property type="entry name" value="Ig_I-set"/>
</dbReference>
<protein>
    <recommendedName>
        <fullName evidence="8">Ig-like domain-containing protein</fullName>
    </recommendedName>
</protein>
<dbReference type="PANTHER" id="PTHR45080">
    <property type="entry name" value="CONTACTIN 5"/>
    <property type="match status" value="1"/>
</dbReference>
<keyword evidence="10" id="KW-1185">Reference proteome</keyword>
<keyword evidence="6" id="KW-1015">Disulfide bond</keyword>
<dbReference type="InterPro" id="IPR003598">
    <property type="entry name" value="Ig_sub2"/>
</dbReference>
<dbReference type="GO" id="GO:0045989">
    <property type="term" value="P:positive regulation of striated muscle contraction"/>
    <property type="evidence" value="ECO:0007669"/>
    <property type="project" value="UniProtKB-ARBA"/>
</dbReference>
<dbReference type="InterPro" id="IPR013783">
    <property type="entry name" value="Ig-like_fold"/>
</dbReference>
<sequence length="917" mass="100655">METTVAVRPELTSVKVSETTHERPIDVTPVVPVYKTEKDYPVASKPVLEAGYSSEEELDIPIQVVPLVQQDKFRTTLDTPVLGRPECVPVQLSETVYEKSINVTPMVPVYKTETEHPMVSTPVLEAGYSSEEEHDRPMDVVPMVPQEKFQTVMDTPIVARPDVVYGEVTETVYQTALQVTPMVPLYKAELEHPVYSQPVLEAGYVSDEEHDRPMDVIPMVPKETFTTVMHTPVPAHPQVVSGTMTEVTHQQTLQVVPMVPSHKTEVQQPVMSRPALESGFETTVDVECEMAIEQELTQTIYETRMTATVPAKPTVVSAFETVVDMERRLDVVPLVPKPEERFESSLTTEMPEQYLPVDMIVVMPVPPHFTKQLQDIVVEEGSRVVLEGSVEGKPTPAISWYRANTPLTASPDFRIEYVDGTVRLTLPEMTENETGTYTCEATNPAGRATSSANLSIRVKALAPKFIKGLENVTIPEGNTIRLIVKTSGKPKPNVKWHVNGKQIISSPDYVLEEFPDGVQTLTIPRCLLGDTGRYTVTAENEAGEAITSGTVTVLEPPRPTMPAPVDQVTRTELQVPLATPPPLQPRQTAEEGLPVTLNVEAKGNPLPFLRWYRNGQPLESSPDCKVSQLGPYTATPDVLMPEAATMAGEVEIPEVFPSDSGTLLCVAENAFGRAETSLQLDVQPKVPPITPVATQPVQVYPQKPWFSTVLEPEITVPSGSQIVLTTEAVGNPLPFLRWYFNGTPLEPSPECSLSQMGPKLDNVEAIQDEPVAMTGRLVLNEIFPTDAGVYKCVAENSAGQAVTELALNVLAPTPMPPTGSPPKFTKLPPPEIPCSPGETAVLEIQVVGEPVPKVSWYRSGIELQPSRKYKIDSHPETGIHRLTVLSVEQTDVCEYAFRATNEFGSVESVSRIVLKQS</sequence>
<dbReference type="EMBL" id="UYRU01051031">
    <property type="protein sequence ID" value="VDN11237.1"/>
    <property type="molecule type" value="Genomic_DNA"/>
</dbReference>
<keyword evidence="7" id="KW-0393">Immunoglobulin domain</keyword>
<dbReference type="SMART" id="SM00409">
    <property type="entry name" value="IG"/>
    <property type="match status" value="5"/>
</dbReference>
<dbReference type="PANTHER" id="PTHR45080:SF8">
    <property type="entry name" value="IG-LIKE DOMAIN-CONTAINING PROTEIN"/>
    <property type="match status" value="1"/>
</dbReference>
<reference evidence="9 10" key="1">
    <citation type="submission" date="2018-11" db="EMBL/GenBank/DDBJ databases">
        <authorList>
            <consortium name="Pathogen Informatics"/>
        </authorList>
    </citation>
    <scope>NUCLEOTIDE SEQUENCE [LARGE SCALE GENOMIC DNA]</scope>
</reference>
<name>A0A3P7LH69_DIBLA</name>
<feature type="domain" description="Ig-like" evidence="8">
    <location>
        <begin position="822"/>
        <end position="910"/>
    </location>
</feature>
<evidence type="ECO:0000256" key="2">
    <source>
        <dbReference type="ARBA" id="ARBA00006692"/>
    </source>
</evidence>
<feature type="domain" description="Ig-like" evidence="8">
    <location>
        <begin position="704"/>
        <end position="808"/>
    </location>
</feature>
<comment type="subcellular location">
    <subcellularLocation>
        <location evidence="1">Cytoplasm</location>
    </subcellularLocation>
</comment>
<evidence type="ECO:0000256" key="4">
    <source>
        <dbReference type="ARBA" id="ARBA00022729"/>
    </source>
</evidence>
<dbReference type="FunFam" id="2.60.40.10:FF:000107">
    <property type="entry name" value="Myosin, light chain kinase a"/>
    <property type="match status" value="1"/>
</dbReference>
<keyword evidence="5" id="KW-0677">Repeat</keyword>
<dbReference type="GO" id="GO:0007156">
    <property type="term" value="P:homophilic cell adhesion via plasma membrane adhesion molecules"/>
    <property type="evidence" value="ECO:0007669"/>
    <property type="project" value="TreeGrafter"/>
</dbReference>
<comment type="similarity">
    <text evidence="2">Belongs to the protein kinase superfamily. CAMK Ser/Thr protein kinase family.</text>
</comment>
<dbReference type="FunFam" id="2.60.40.10:FF:000345">
    <property type="entry name" value="Muscle M-line assembly protein unc-89"/>
    <property type="match status" value="1"/>
</dbReference>
<dbReference type="OrthoDB" id="5969272at2759"/>
<dbReference type="InterPro" id="IPR007110">
    <property type="entry name" value="Ig-like_dom"/>
</dbReference>
<evidence type="ECO:0000256" key="5">
    <source>
        <dbReference type="ARBA" id="ARBA00022737"/>
    </source>
</evidence>
<keyword evidence="3" id="KW-0963">Cytoplasm</keyword>
<dbReference type="SMART" id="SM00408">
    <property type="entry name" value="IGc2"/>
    <property type="match status" value="5"/>
</dbReference>
<dbReference type="AlphaFoldDB" id="A0A3P7LH69"/>
<accession>A0A3P7LH69</accession>
<gene>
    <name evidence="9" type="ORF">DILT_LOCUS7068</name>
</gene>
<feature type="domain" description="Ig-like" evidence="8">
    <location>
        <begin position="463"/>
        <end position="552"/>
    </location>
</feature>
<feature type="domain" description="Ig-like" evidence="8">
    <location>
        <begin position="367"/>
        <end position="455"/>
    </location>
</feature>
<dbReference type="InterPro" id="IPR050958">
    <property type="entry name" value="Cell_Adh-Cytoskel_Orgn"/>
</dbReference>
<feature type="domain" description="Ig-like" evidence="8">
    <location>
        <begin position="576"/>
        <end position="683"/>
    </location>
</feature>
<evidence type="ECO:0000256" key="3">
    <source>
        <dbReference type="ARBA" id="ARBA00022490"/>
    </source>
</evidence>
<evidence type="ECO:0000256" key="6">
    <source>
        <dbReference type="ARBA" id="ARBA00023157"/>
    </source>
</evidence>
<dbReference type="Pfam" id="PF07679">
    <property type="entry name" value="I-set"/>
    <property type="match status" value="5"/>
</dbReference>
<evidence type="ECO:0000313" key="9">
    <source>
        <dbReference type="EMBL" id="VDN11237.1"/>
    </source>
</evidence>
<proteinExistence type="inferred from homology"/>
<dbReference type="InterPro" id="IPR036179">
    <property type="entry name" value="Ig-like_dom_sf"/>
</dbReference>
<dbReference type="GO" id="GO:0060298">
    <property type="term" value="P:positive regulation of sarcomere organization"/>
    <property type="evidence" value="ECO:0007669"/>
    <property type="project" value="UniProtKB-ARBA"/>
</dbReference>
<dbReference type="FunFam" id="2.60.40.10:FF:000425">
    <property type="entry name" value="Myosin light chain kinase"/>
    <property type="match status" value="1"/>
</dbReference>
<dbReference type="InterPro" id="IPR003599">
    <property type="entry name" value="Ig_sub"/>
</dbReference>
<keyword evidence="4" id="KW-0732">Signal</keyword>
<evidence type="ECO:0000256" key="1">
    <source>
        <dbReference type="ARBA" id="ARBA00004496"/>
    </source>
</evidence>